<evidence type="ECO:0000313" key="1">
    <source>
        <dbReference type="EMBL" id="CDW41991.1"/>
    </source>
</evidence>
<feature type="non-terminal residue" evidence="1">
    <location>
        <position position="1"/>
    </location>
</feature>
<sequence length="57" mass="5791">PVYGPSANVELLGEAADGDLASLSSTYFFSAATILSDFRGLDLDLVVTSGAPLATTL</sequence>
<dbReference type="AlphaFoldDB" id="A0A0K2UWB6"/>
<protein>
    <submittedName>
        <fullName evidence="1">Uncharacterized protein</fullName>
    </submittedName>
</protein>
<organism evidence="1">
    <name type="scientific">Lepeophtheirus salmonis</name>
    <name type="common">Salmon louse</name>
    <name type="synonym">Caligus salmonis</name>
    <dbReference type="NCBI Taxonomy" id="72036"/>
    <lineage>
        <taxon>Eukaryota</taxon>
        <taxon>Metazoa</taxon>
        <taxon>Ecdysozoa</taxon>
        <taxon>Arthropoda</taxon>
        <taxon>Crustacea</taxon>
        <taxon>Multicrustacea</taxon>
        <taxon>Hexanauplia</taxon>
        <taxon>Copepoda</taxon>
        <taxon>Siphonostomatoida</taxon>
        <taxon>Caligidae</taxon>
        <taxon>Lepeophtheirus</taxon>
    </lineage>
</organism>
<name>A0A0K2UWB6_LEPSM</name>
<dbReference type="EMBL" id="HACA01024630">
    <property type="protein sequence ID" value="CDW41991.1"/>
    <property type="molecule type" value="Transcribed_RNA"/>
</dbReference>
<accession>A0A0K2UWB6</accession>
<reference evidence="1" key="1">
    <citation type="submission" date="2014-05" db="EMBL/GenBank/DDBJ databases">
        <authorList>
            <person name="Chronopoulou M."/>
        </authorList>
    </citation>
    <scope>NUCLEOTIDE SEQUENCE</scope>
    <source>
        <tissue evidence="1">Whole organism</tissue>
    </source>
</reference>
<proteinExistence type="predicted"/>